<dbReference type="InterPro" id="IPR001387">
    <property type="entry name" value="Cro/C1-type_HTH"/>
</dbReference>
<feature type="domain" description="HTH cro/C1-type" evidence="1">
    <location>
        <begin position="24"/>
        <end position="60"/>
    </location>
</feature>
<proteinExistence type="predicted"/>
<evidence type="ECO:0000313" key="2">
    <source>
        <dbReference type="EMBL" id="CVK17537.1"/>
    </source>
</evidence>
<dbReference type="InterPro" id="IPR010982">
    <property type="entry name" value="Lambda_DNA-bd_dom_sf"/>
</dbReference>
<evidence type="ECO:0000259" key="1">
    <source>
        <dbReference type="PROSITE" id="PS50943"/>
    </source>
</evidence>
<dbReference type="SUPFAM" id="SSF47413">
    <property type="entry name" value="lambda repressor-like DNA-binding domains"/>
    <property type="match status" value="1"/>
</dbReference>
<dbReference type="PROSITE" id="PS50943">
    <property type="entry name" value="HTH_CROC1"/>
    <property type="match status" value="1"/>
</dbReference>
<dbReference type="Gene3D" id="1.10.260.40">
    <property type="entry name" value="lambda repressor-like DNA-binding domains"/>
    <property type="match status" value="1"/>
</dbReference>
<reference evidence="2 3" key="1">
    <citation type="submission" date="2016-01" db="EMBL/GenBank/DDBJ databases">
        <authorList>
            <person name="Brown R."/>
        </authorList>
    </citation>
    <scope>NUCLEOTIDE SEQUENCE [LARGE SCALE GENOMIC DNA]</scope>
    <source>
        <strain evidence="2">Sporomusa sphaeroides DSM 2875</strain>
    </source>
</reference>
<accession>A0ABM9VXH5</accession>
<organism evidence="2 3">
    <name type="scientific">Sporomusa sphaeroides DSM 2875</name>
    <dbReference type="NCBI Taxonomy" id="1337886"/>
    <lineage>
        <taxon>Bacteria</taxon>
        <taxon>Bacillati</taxon>
        <taxon>Bacillota</taxon>
        <taxon>Negativicutes</taxon>
        <taxon>Selenomonadales</taxon>
        <taxon>Sporomusaceae</taxon>
        <taxon>Sporomusa</taxon>
    </lineage>
</organism>
<dbReference type="RefSeq" id="WP_075755293.1">
    <property type="nucleotide sequence ID" value="NZ_CP146991.1"/>
</dbReference>
<sequence>MISYKPFLKLLIDKEMKKQDIMQLTGISKATMAKLNTNDYVSLEIIDKLCAALNCQPGDLIEYIPNQNEDFTK</sequence>
<evidence type="ECO:0000313" key="3">
    <source>
        <dbReference type="Proteomes" id="UP000245702"/>
    </source>
</evidence>
<gene>
    <name evidence="2" type="ORF">SSPH_00171</name>
</gene>
<protein>
    <recommendedName>
        <fullName evidence="1">HTH cro/C1-type domain-containing protein</fullName>
    </recommendedName>
</protein>
<keyword evidence="3" id="KW-1185">Reference proteome</keyword>
<dbReference type="Pfam" id="PF13443">
    <property type="entry name" value="HTH_26"/>
    <property type="match status" value="1"/>
</dbReference>
<dbReference type="PANTHER" id="PTHR37301">
    <property type="entry name" value="DNA-BINDING PROTEIN-RELATED"/>
    <property type="match status" value="1"/>
</dbReference>
<name>A0ABM9VXH5_9FIRM</name>
<dbReference type="Proteomes" id="UP000245702">
    <property type="component" value="Unassembled WGS sequence"/>
</dbReference>
<dbReference type="EMBL" id="FCOW01000001">
    <property type="protein sequence ID" value="CVK17537.1"/>
    <property type="molecule type" value="Genomic_DNA"/>
</dbReference>
<comment type="caution">
    <text evidence="2">The sequence shown here is derived from an EMBL/GenBank/DDBJ whole genome shotgun (WGS) entry which is preliminary data.</text>
</comment>
<dbReference type="PANTHER" id="PTHR37301:SF1">
    <property type="entry name" value="DNA-BINDING PROTEIN"/>
    <property type="match status" value="1"/>
</dbReference>